<accession>A0A915YER1</accession>
<evidence type="ECO:0000256" key="7">
    <source>
        <dbReference type="ARBA" id="ARBA00022695"/>
    </source>
</evidence>
<dbReference type="InterPro" id="IPR006070">
    <property type="entry name" value="Sua5-like_dom"/>
</dbReference>
<dbReference type="GO" id="GO:0061710">
    <property type="term" value="F:L-threonylcarbamoyladenylate synthase"/>
    <property type="evidence" value="ECO:0007669"/>
    <property type="project" value="UniProtKB-EC"/>
</dbReference>
<dbReference type="GO" id="GO:0005737">
    <property type="term" value="C:cytoplasm"/>
    <property type="evidence" value="ECO:0007669"/>
    <property type="project" value="UniProtKB-SubCell"/>
</dbReference>
<dbReference type="Pfam" id="PF01300">
    <property type="entry name" value="Sua5_yciO_yrdC"/>
    <property type="match status" value="1"/>
</dbReference>
<evidence type="ECO:0000313" key="14">
    <source>
        <dbReference type="Proteomes" id="UP001060919"/>
    </source>
</evidence>
<keyword evidence="9" id="KW-0067">ATP-binding</keyword>
<keyword evidence="14" id="KW-1185">Reference proteome</keyword>
<dbReference type="InterPro" id="IPR050156">
    <property type="entry name" value="TC-AMP_synthase_SUA5"/>
</dbReference>
<evidence type="ECO:0000313" key="13">
    <source>
        <dbReference type="EMBL" id="BDS11777.1"/>
    </source>
</evidence>
<organism evidence="13 14">
    <name type="scientific">Aureispira anguillae</name>
    <dbReference type="NCBI Taxonomy" id="2864201"/>
    <lineage>
        <taxon>Bacteria</taxon>
        <taxon>Pseudomonadati</taxon>
        <taxon>Bacteroidota</taxon>
        <taxon>Saprospiria</taxon>
        <taxon>Saprospirales</taxon>
        <taxon>Saprospiraceae</taxon>
        <taxon>Aureispira</taxon>
    </lineage>
</organism>
<protein>
    <recommendedName>
        <fullName evidence="10">L-threonylcarbamoyladenylate synthase</fullName>
        <ecNumber evidence="3">2.7.7.87</ecNumber>
    </recommendedName>
    <alternativeName>
        <fullName evidence="10">L-threonylcarbamoyladenylate synthase</fullName>
    </alternativeName>
</protein>
<dbReference type="InterPro" id="IPR017945">
    <property type="entry name" value="DHBP_synth_RibB-like_a/b_dom"/>
</dbReference>
<reference evidence="13" key="1">
    <citation type="submission" date="2022-09" db="EMBL/GenBank/DDBJ databases">
        <title>Aureispira anguillicida sp. nov., isolated from Leptocephalus of Japanese eel Anguilla japonica.</title>
        <authorList>
            <person name="Yuasa K."/>
            <person name="Mekata T."/>
            <person name="Ikunari K."/>
        </authorList>
    </citation>
    <scope>NUCLEOTIDE SEQUENCE</scope>
    <source>
        <strain evidence="13">EL160426</strain>
    </source>
</reference>
<dbReference type="AlphaFoldDB" id="A0A915YER1"/>
<keyword evidence="6" id="KW-0819">tRNA processing</keyword>
<dbReference type="GO" id="GO:0006450">
    <property type="term" value="P:regulation of translational fidelity"/>
    <property type="evidence" value="ECO:0007669"/>
    <property type="project" value="TreeGrafter"/>
</dbReference>
<dbReference type="KEGG" id="aup:AsAng_0024910"/>
<dbReference type="EC" id="2.7.7.87" evidence="3"/>
<dbReference type="PANTHER" id="PTHR17490">
    <property type="entry name" value="SUA5"/>
    <property type="match status" value="1"/>
</dbReference>
<gene>
    <name evidence="13" type="ORF">AsAng_0024910</name>
</gene>
<evidence type="ECO:0000256" key="10">
    <source>
        <dbReference type="ARBA" id="ARBA00029774"/>
    </source>
</evidence>
<keyword evidence="5" id="KW-0808">Transferase</keyword>
<dbReference type="EMBL" id="AP026867">
    <property type="protein sequence ID" value="BDS11777.1"/>
    <property type="molecule type" value="Genomic_DNA"/>
</dbReference>
<dbReference type="PROSITE" id="PS51163">
    <property type="entry name" value="YRDC"/>
    <property type="match status" value="1"/>
</dbReference>
<dbReference type="GO" id="GO:0008033">
    <property type="term" value="P:tRNA processing"/>
    <property type="evidence" value="ECO:0007669"/>
    <property type="project" value="UniProtKB-KW"/>
</dbReference>
<keyword evidence="4" id="KW-0963">Cytoplasm</keyword>
<comment type="subcellular location">
    <subcellularLocation>
        <location evidence="1">Cytoplasm</location>
    </subcellularLocation>
</comment>
<sequence>MNFTKDISTLVKELEAGNLILYPTETIWGIGCDATNEAAIQKVDALKKRAAGKNYILLVDSLELLADYVDYIPPKANNLIAFHTRPLTIIYNKPKNLPSSLLAEDGSIAIRVTLDPFCKALIHAFGKPIVSTSANISGQPYPQSFSEVDATIKKGVDGIAQHKQYEQSDALPSVIVKVVDGKDLIFIRK</sequence>
<feature type="domain" description="YrdC-like" evidence="12">
    <location>
        <begin position="4"/>
        <end position="189"/>
    </location>
</feature>
<dbReference type="PANTHER" id="PTHR17490:SF16">
    <property type="entry name" value="THREONYLCARBAMOYL-AMP SYNTHASE"/>
    <property type="match status" value="1"/>
</dbReference>
<dbReference type="GO" id="GO:0000049">
    <property type="term" value="F:tRNA binding"/>
    <property type="evidence" value="ECO:0007669"/>
    <property type="project" value="TreeGrafter"/>
</dbReference>
<keyword evidence="8" id="KW-0547">Nucleotide-binding</keyword>
<comment type="catalytic activity">
    <reaction evidence="11">
        <text>L-threonine + hydrogencarbonate + ATP = L-threonylcarbamoyladenylate + diphosphate + H2O</text>
        <dbReference type="Rhea" id="RHEA:36407"/>
        <dbReference type="ChEBI" id="CHEBI:15377"/>
        <dbReference type="ChEBI" id="CHEBI:17544"/>
        <dbReference type="ChEBI" id="CHEBI:30616"/>
        <dbReference type="ChEBI" id="CHEBI:33019"/>
        <dbReference type="ChEBI" id="CHEBI:57926"/>
        <dbReference type="ChEBI" id="CHEBI:73682"/>
        <dbReference type="EC" id="2.7.7.87"/>
    </reaction>
</comment>
<evidence type="ECO:0000256" key="2">
    <source>
        <dbReference type="ARBA" id="ARBA00007663"/>
    </source>
</evidence>
<evidence type="ECO:0000256" key="1">
    <source>
        <dbReference type="ARBA" id="ARBA00004496"/>
    </source>
</evidence>
<dbReference type="SUPFAM" id="SSF55821">
    <property type="entry name" value="YrdC/RibB"/>
    <property type="match status" value="1"/>
</dbReference>
<keyword evidence="7" id="KW-0548">Nucleotidyltransferase</keyword>
<evidence type="ECO:0000256" key="4">
    <source>
        <dbReference type="ARBA" id="ARBA00022490"/>
    </source>
</evidence>
<name>A0A915YER1_9BACT</name>
<evidence type="ECO:0000256" key="5">
    <source>
        <dbReference type="ARBA" id="ARBA00022679"/>
    </source>
</evidence>
<evidence type="ECO:0000259" key="12">
    <source>
        <dbReference type="PROSITE" id="PS51163"/>
    </source>
</evidence>
<proteinExistence type="inferred from homology"/>
<dbReference type="Proteomes" id="UP001060919">
    <property type="component" value="Chromosome"/>
</dbReference>
<evidence type="ECO:0000256" key="8">
    <source>
        <dbReference type="ARBA" id="ARBA00022741"/>
    </source>
</evidence>
<dbReference type="NCBIfam" id="TIGR00057">
    <property type="entry name" value="L-threonylcarbamoyladenylate synthase"/>
    <property type="match status" value="1"/>
</dbReference>
<dbReference type="RefSeq" id="WP_264792923.1">
    <property type="nucleotide sequence ID" value="NZ_AP026867.1"/>
</dbReference>
<dbReference type="GO" id="GO:0003725">
    <property type="term" value="F:double-stranded RNA binding"/>
    <property type="evidence" value="ECO:0007669"/>
    <property type="project" value="InterPro"/>
</dbReference>
<evidence type="ECO:0000256" key="3">
    <source>
        <dbReference type="ARBA" id="ARBA00012584"/>
    </source>
</evidence>
<dbReference type="GO" id="GO:0005524">
    <property type="term" value="F:ATP binding"/>
    <property type="evidence" value="ECO:0007669"/>
    <property type="project" value="UniProtKB-KW"/>
</dbReference>
<dbReference type="Gene3D" id="3.90.870.10">
    <property type="entry name" value="DHBP synthase"/>
    <property type="match status" value="1"/>
</dbReference>
<evidence type="ECO:0000256" key="11">
    <source>
        <dbReference type="ARBA" id="ARBA00048366"/>
    </source>
</evidence>
<evidence type="ECO:0000256" key="9">
    <source>
        <dbReference type="ARBA" id="ARBA00022840"/>
    </source>
</evidence>
<evidence type="ECO:0000256" key="6">
    <source>
        <dbReference type="ARBA" id="ARBA00022694"/>
    </source>
</evidence>
<comment type="similarity">
    <text evidence="2">Belongs to the SUA5 family.</text>
</comment>